<dbReference type="InterPro" id="IPR036864">
    <property type="entry name" value="Zn2-C6_fun-type_DNA-bd_sf"/>
</dbReference>
<dbReference type="Proteomes" id="UP000267821">
    <property type="component" value="Unassembled WGS sequence"/>
</dbReference>
<proteinExistence type="predicted"/>
<dbReference type="InterPro" id="IPR021858">
    <property type="entry name" value="Fun_TF"/>
</dbReference>
<evidence type="ECO:0000256" key="1">
    <source>
        <dbReference type="ARBA" id="ARBA00004123"/>
    </source>
</evidence>
<dbReference type="CDD" id="cd00067">
    <property type="entry name" value="GAL4"/>
    <property type="match status" value="1"/>
</dbReference>
<dbReference type="OrthoDB" id="5278208at2759"/>
<feature type="compositionally biased region" description="Polar residues" evidence="3">
    <location>
        <begin position="61"/>
        <end position="73"/>
    </location>
</feature>
<dbReference type="AlphaFoldDB" id="A0A3N4M2T6"/>
<feature type="region of interest" description="Disordered" evidence="3">
    <location>
        <begin position="25"/>
        <end position="88"/>
    </location>
</feature>
<keyword evidence="6" id="KW-1185">Reference proteome</keyword>
<evidence type="ECO:0000313" key="6">
    <source>
        <dbReference type="Proteomes" id="UP000267821"/>
    </source>
</evidence>
<accession>A0A3N4M2T6</accession>
<dbReference type="PANTHER" id="PTHR37534:SF10">
    <property type="entry name" value="ZN(II)2CYS6 TRANSCRIPTION FACTOR (EUROFUNG)"/>
    <property type="match status" value="1"/>
</dbReference>
<protein>
    <recommendedName>
        <fullName evidence="4">Zn(2)-C6 fungal-type domain-containing protein</fullName>
    </recommendedName>
</protein>
<dbReference type="CDD" id="cd12148">
    <property type="entry name" value="fungal_TF_MHR"/>
    <property type="match status" value="1"/>
</dbReference>
<evidence type="ECO:0000313" key="5">
    <source>
        <dbReference type="EMBL" id="RPB24615.1"/>
    </source>
</evidence>
<dbReference type="GO" id="GO:0000981">
    <property type="term" value="F:DNA-binding transcription factor activity, RNA polymerase II-specific"/>
    <property type="evidence" value="ECO:0007669"/>
    <property type="project" value="InterPro"/>
</dbReference>
<evidence type="ECO:0000256" key="3">
    <source>
        <dbReference type="SAM" id="MobiDB-lite"/>
    </source>
</evidence>
<dbReference type="Gene3D" id="4.10.240.10">
    <property type="entry name" value="Zn(2)-C6 fungal-type DNA-binding domain"/>
    <property type="match status" value="1"/>
</dbReference>
<dbReference type="InParanoid" id="A0A3N4M2T6"/>
<feature type="domain" description="Zn(2)-C6 fungal-type" evidence="4">
    <location>
        <begin position="89"/>
        <end position="146"/>
    </location>
</feature>
<dbReference type="GO" id="GO:0005634">
    <property type="term" value="C:nucleus"/>
    <property type="evidence" value="ECO:0007669"/>
    <property type="project" value="UniProtKB-SubCell"/>
</dbReference>
<keyword evidence="2" id="KW-0539">Nucleus</keyword>
<dbReference type="GO" id="GO:0000976">
    <property type="term" value="F:transcription cis-regulatory region binding"/>
    <property type="evidence" value="ECO:0007669"/>
    <property type="project" value="TreeGrafter"/>
</dbReference>
<feature type="region of interest" description="Disordered" evidence="3">
    <location>
        <begin position="195"/>
        <end position="235"/>
    </location>
</feature>
<dbReference type="STRING" id="1051890.A0A3N4M2T6"/>
<organism evidence="5 6">
    <name type="scientific">Terfezia boudieri ATCC MYA-4762</name>
    <dbReference type="NCBI Taxonomy" id="1051890"/>
    <lineage>
        <taxon>Eukaryota</taxon>
        <taxon>Fungi</taxon>
        <taxon>Dikarya</taxon>
        <taxon>Ascomycota</taxon>
        <taxon>Pezizomycotina</taxon>
        <taxon>Pezizomycetes</taxon>
        <taxon>Pezizales</taxon>
        <taxon>Pezizaceae</taxon>
        <taxon>Terfezia</taxon>
    </lineage>
</organism>
<feature type="compositionally biased region" description="Polar residues" evidence="3">
    <location>
        <begin position="218"/>
        <end position="228"/>
    </location>
</feature>
<evidence type="ECO:0000256" key="2">
    <source>
        <dbReference type="ARBA" id="ARBA00023242"/>
    </source>
</evidence>
<dbReference type="PANTHER" id="PTHR37534">
    <property type="entry name" value="TRANSCRIPTIONAL ACTIVATOR PROTEIN UGA3"/>
    <property type="match status" value="1"/>
</dbReference>
<dbReference type="GO" id="GO:0045944">
    <property type="term" value="P:positive regulation of transcription by RNA polymerase II"/>
    <property type="evidence" value="ECO:0007669"/>
    <property type="project" value="TreeGrafter"/>
</dbReference>
<dbReference type="SMART" id="SM00066">
    <property type="entry name" value="GAL4"/>
    <property type="match status" value="1"/>
</dbReference>
<dbReference type="InterPro" id="IPR001138">
    <property type="entry name" value="Zn2Cys6_DnaBD"/>
</dbReference>
<feature type="region of interest" description="Disordered" evidence="3">
    <location>
        <begin position="701"/>
        <end position="759"/>
    </location>
</feature>
<dbReference type="Pfam" id="PF11951">
    <property type="entry name" value="Fungal_trans_2"/>
    <property type="match status" value="1"/>
</dbReference>
<gene>
    <name evidence="5" type="ORF">L211DRAFT_848917</name>
</gene>
<dbReference type="EMBL" id="ML121541">
    <property type="protein sequence ID" value="RPB24615.1"/>
    <property type="molecule type" value="Genomic_DNA"/>
</dbReference>
<reference evidence="5 6" key="1">
    <citation type="journal article" date="2018" name="Nat. Ecol. Evol.">
        <title>Pezizomycetes genomes reveal the molecular basis of ectomycorrhizal truffle lifestyle.</title>
        <authorList>
            <person name="Murat C."/>
            <person name="Payen T."/>
            <person name="Noel B."/>
            <person name="Kuo A."/>
            <person name="Morin E."/>
            <person name="Chen J."/>
            <person name="Kohler A."/>
            <person name="Krizsan K."/>
            <person name="Balestrini R."/>
            <person name="Da Silva C."/>
            <person name="Montanini B."/>
            <person name="Hainaut M."/>
            <person name="Levati E."/>
            <person name="Barry K.W."/>
            <person name="Belfiori B."/>
            <person name="Cichocki N."/>
            <person name="Clum A."/>
            <person name="Dockter R.B."/>
            <person name="Fauchery L."/>
            <person name="Guy J."/>
            <person name="Iotti M."/>
            <person name="Le Tacon F."/>
            <person name="Lindquist E.A."/>
            <person name="Lipzen A."/>
            <person name="Malagnac F."/>
            <person name="Mello A."/>
            <person name="Molinier V."/>
            <person name="Miyauchi S."/>
            <person name="Poulain J."/>
            <person name="Riccioni C."/>
            <person name="Rubini A."/>
            <person name="Sitrit Y."/>
            <person name="Splivallo R."/>
            <person name="Traeger S."/>
            <person name="Wang M."/>
            <person name="Zifcakova L."/>
            <person name="Wipf D."/>
            <person name="Zambonelli A."/>
            <person name="Paolocci F."/>
            <person name="Nowrousian M."/>
            <person name="Ottonello S."/>
            <person name="Baldrian P."/>
            <person name="Spatafora J.W."/>
            <person name="Henrissat B."/>
            <person name="Nagy L.G."/>
            <person name="Aury J.M."/>
            <person name="Wincker P."/>
            <person name="Grigoriev I.V."/>
            <person name="Bonfante P."/>
            <person name="Martin F.M."/>
        </authorList>
    </citation>
    <scope>NUCLEOTIDE SEQUENCE [LARGE SCALE GENOMIC DNA]</scope>
    <source>
        <strain evidence="5 6">ATCC MYA-4762</strain>
    </source>
</reference>
<sequence length="759" mass="84176">MSGYYGQGGNIPLLATTSAGLHNSLASPGPNLAPTPILGPNPQGSRFEHSTLPTFFVSDGTMGNSPTSGSNSARLRRKSSAGAEQVKHRRTRSGCYTCRARRVKTRVKSHITNGSIQCDETHPTCERCQKGGRDCNYPDLIPTAKSSATRKREKAALREGSSSLDELEEEDENPVKVKSESHGFTAFGTEMASYNSSKTSFGKSAGKLGSSRRKKTAFSHSPSPQTEGNFHDTEYSAATSPANSLCSQASLSLGPQIGNLPSDPQPWIVYHMHQLTYHHYLLKSDNTKFFKTTFIDFTLKNEALLYAVAAFSAFHWSVENKAGSCQTFLEFYNIAVQKLRKSIANGKYTMATLITILQLASFEEYMGDWGNLMQHRNAATRVIRKLHTPESMAQTPENRLIYGWLSRFDIYASMMAGHLAQLDRLWSIRNREYQELEAMQDPANVVLGVEAAAASLRDLAMNASSLVAKRSQNGGLPDPEVESQSLMLRKQYAAWWAELNPMILLEAEEVSRPLGATEEDEPFLPSRAYTGPRMAVNYLLLDYYALKILMNFQLPIALEAEPITNDDENPHDSSSLAIKCCKILSAMQGPGSKPYVLLPTQAQLALIALWLPPAPHHRAWLKRQLAKMEELGYIYPRVLRSTIAEKWGDPMIEHTCSSTESKVNTLVRDIMDIRENEAFTLNDRAREDIKEMRALLSNLNLDKDSSSAGSPNTITSSTLCSPQPVSQALPQQNPPGMLLPDYPHQAQHPTINTYDDMLM</sequence>
<dbReference type="GO" id="GO:0008270">
    <property type="term" value="F:zinc ion binding"/>
    <property type="evidence" value="ECO:0007669"/>
    <property type="project" value="InterPro"/>
</dbReference>
<evidence type="ECO:0000259" key="4">
    <source>
        <dbReference type="SMART" id="SM00066"/>
    </source>
</evidence>
<name>A0A3N4M2T6_9PEZI</name>
<feature type="region of interest" description="Disordered" evidence="3">
    <location>
        <begin position="146"/>
        <end position="181"/>
    </location>
</feature>
<feature type="compositionally biased region" description="Polar residues" evidence="3">
    <location>
        <begin position="708"/>
        <end position="731"/>
    </location>
</feature>
<comment type="subcellular location">
    <subcellularLocation>
        <location evidence="1">Nucleus</location>
    </subcellularLocation>
</comment>